<name>A0A1F5MHD7_9BACT</name>
<evidence type="ECO:0000256" key="1">
    <source>
        <dbReference type="SAM" id="Phobius"/>
    </source>
</evidence>
<comment type="caution">
    <text evidence="2">The sequence shown here is derived from an EMBL/GenBank/DDBJ whole genome shotgun (WGS) entry which is preliminary data.</text>
</comment>
<gene>
    <name evidence="2" type="ORF">A3I48_00020</name>
</gene>
<organism evidence="2 3">
    <name type="scientific">Candidatus Daviesbacteria bacterium RIFCSPLOWO2_02_FULL_36_7</name>
    <dbReference type="NCBI Taxonomy" id="1797792"/>
    <lineage>
        <taxon>Bacteria</taxon>
        <taxon>Candidatus Daviesiibacteriota</taxon>
    </lineage>
</organism>
<feature type="transmembrane region" description="Helical" evidence="1">
    <location>
        <begin position="48"/>
        <end position="68"/>
    </location>
</feature>
<dbReference type="AlphaFoldDB" id="A0A1F5MHD7"/>
<keyword evidence="1" id="KW-0812">Transmembrane</keyword>
<evidence type="ECO:0000313" key="3">
    <source>
        <dbReference type="Proteomes" id="UP000178859"/>
    </source>
</evidence>
<keyword evidence="1" id="KW-0472">Membrane</keyword>
<dbReference type="EMBL" id="MFDT01000042">
    <property type="protein sequence ID" value="OGE64762.1"/>
    <property type="molecule type" value="Genomic_DNA"/>
</dbReference>
<protein>
    <submittedName>
        <fullName evidence="2">Uncharacterized protein</fullName>
    </submittedName>
</protein>
<sequence>MDFIPEFNDKQLDRLSEFLSNTSLLSLASLVFPNLFRIDKPNMLDLTLGLGMTAGFLLASLILIRKIYD</sequence>
<accession>A0A1F5MHD7</accession>
<keyword evidence="1" id="KW-1133">Transmembrane helix</keyword>
<dbReference type="Proteomes" id="UP000178859">
    <property type="component" value="Unassembled WGS sequence"/>
</dbReference>
<evidence type="ECO:0000313" key="2">
    <source>
        <dbReference type="EMBL" id="OGE64762.1"/>
    </source>
</evidence>
<reference evidence="2 3" key="1">
    <citation type="journal article" date="2016" name="Nat. Commun.">
        <title>Thousands of microbial genomes shed light on interconnected biogeochemical processes in an aquifer system.</title>
        <authorList>
            <person name="Anantharaman K."/>
            <person name="Brown C.T."/>
            <person name="Hug L.A."/>
            <person name="Sharon I."/>
            <person name="Castelle C.J."/>
            <person name="Probst A.J."/>
            <person name="Thomas B.C."/>
            <person name="Singh A."/>
            <person name="Wilkins M.J."/>
            <person name="Karaoz U."/>
            <person name="Brodie E.L."/>
            <person name="Williams K.H."/>
            <person name="Hubbard S.S."/>
            <person name="Banfield J.F."/>
        </authorList>
    </citation>
    <scope>NUCLEOTIDE SEQUENCE [LARGE SCALE GENOMIC DNA]</scope>
</reference>
<proteinExistence type="predicted"/>